<evidence type="ECO:0000256" key="1">
    <source>
        <dbReference type="ARBA" id="ARBA00023002"/>
    </source>
</evidence>
<gene>
    <name evidence="4" type="ORF">LXO92_08375</name>
</gene>
<feature type="domain" description="FAD-binding" evidence="3">
    <location>
        <begin position="6"/>
        <end position="339"/>
    </location>
</feature>
<dbReference type="PRINTS" id="PR00420">
    <property type="entry name" value="RNGMNOXGNASE"/>
</dbReference>
<dbReference type="Gene3D" id="3.50.50.60">
    <property type="entry name" value="FAD/NAD(P)-binding domain"/>
    <property type="match status" value="1"/>
</dbReference>
<comment type="caution">
    <text evidence="4">The sequence shown here is derived from an EMBL/GenBank/DDBJ whole genome shotgun (WGS) entry which is preliminary data.</text>
</comment>
<keyword evidence="5" id="KW-1185">Reference proteome</keyword>
<keyword evidence="2 4" id="KW-0503">Monooxygenase</keyword>
<proteinExistence type="predicted"/>
<dbReference type="InterPro" id="IPR036188">
    <property type="entry name" value="FAD/NAD-bd_sf"/>
</dbReference>
<dbReference type="SUPFAM" id="SSF51905">
    <property type="entry name" value="FAD/NAD(P)-binding domain"/>
    <property type="match status" value="1"/>
</dbReference>
<protein>
    <submittedName>
        <fullName evidence="4">FAD-dependent monooxygenase</fullName>
    </submittedName>
</protein>
<evidence type="ECO:0000259" key="3">
    <source>
        <dbReference type="Pfam" id="PF01494"/>
    </source>
</evidence>
<dbReference type="PANTHER" id="PTHR13789">
    <property type="entry name" value="MONOOXYGENASE"/>
    <property type="match status" value="1"/>
</dbReference>
<dbReference type="RefSeq" id="WP_232890769.1">
    <property type="nucleotide sequence ID" value="NZ_JAJSPM010000005.1"/>
</dbReference>
<evidence type="ECO:0000256" key="2">
    <source>
        <dbReference type="ARBA" id="ARBA00023033"/>
    </source>
</evidence>
<name>A0ABS8X3R2_9GAMM</name>
<dbReference type="Proteomes" id="UP001320170">
    <property type="component" value="Unassembled WGS sequence"/>
</dbReference>
<sequence length="387" mass="43712">MPSKNVDILIIGAGIGGLTCAIACKQAGFLTTVLERNSEPGAIGAGIWLPPNALQVYEQIEILKDLFPLGYCINQINLISAFSGKLRETNLNNYLDKYKFTLLALHRARLLNFLVEKTGFQSIQFNSHIKNLKHHDSNVSVILENGEKITAKILIGADGIHSTIRNLVFGNTPIRYSGTSSFRGVINLSGITKGRHEAHEIWAPGHRLGYSLISEKEMYWYLTFDAKQSCFIPNDERYQMLLTFAEKYLTSEVELFQNMQPEQIIQTDISELKRIKQWNYNRICLLGDAAHAMTPNLGQGAAQAIEDALTLTLSLKKHGLNEHALSAYNATRIKKVRYIVTKSWEIGKMCHIQSKILQAIRDYLIRMTPHFIEESAMDRIYVLNSKL</sequence>
<evidence type="ECO:0000313" key="5">
    <source>
        <dbReference type="Proteomes" id="UP001320170"/>
    </source>
</evidence>
<keyword evidence="1" id="KW-0560">Oxidoreductase</keyword>
<dbReference type="InterPro" id="IPR002938">
    <property type="entry name" value="FAD-bd"/>
</dbReference>
<dbReference type="InterPro" id="IPR050493">
    <property type="entry name" value="FAD-dep_Monooxygenase_BioMet"/>
</dbReference>
<dbReference type="Pfam" id="PF01494">
    <property type="entry name" value="FAD_binding_3"/>
    <property type="match status" value="1"/>
</dbReference>
<dbReference type="EMBL" id="JAJTND010000004">
    <property type="protein sequence ID" value="MCE3532389.1"/>
    <property type="molecule type" value="Genomic_DNA"/>
</dbReference>
<reference evidence="4 5" key="1">
    <citation type="journal article" date="2024" name="Pathogens">
        <title>Characterization of a Novel Species of Legionella Isolated from a Healthcare Facility: Legionella resiliens sp. nov.</title>
        <authorList>
            <person name="Cristino S."/>
            <person name="Pascale M.R."/>
            <person name="Marino F."/>
            <person name="Derelitto C."/>
            <person name="Salaris S."/>
            <person name="Orsini M."/>
            <person name="Squarzoni S."/>
            <person name="Grottola A."/>
            <person name="Girolamini L."/>
        </authorList>
    </citation>
    <scope>NUCLEOTIDE SEQUENCE [LARGE SCALE GENOMIC DNA]</scope>
    <source>
        <strain evidence="4 5">8cVS16</strain>
    </source>
</reference>
<organism evidence="4 5">
    <name type="scientific">Legionella resiliens</name>
    <dbReference type="NCBI Taxonomy" id="2905958"/>
    <lineage>
        <taxon>Bacteria</taxon>
        <taxon>Pseudomonadati</taxon>
        <taxon>Pseudomonadota</taxon>
        <taxon>Gammaproteobacteria</taxon>
        <taxon>Legionellales</taxon>
        <taxon>Legionellaceae</taxon>
        <taxon>Legionella</taxon>
    </lineage>
</organism>
<evidence type="ECO:0000313" key="4">
    <source>
        <dbReference type="EMBL" id="MCE3532389.1"/>
    </source>
</evidence>
<accession>A0ABS8X3R2</accession>
<dbReference type="GO" id="GO:0004497">
    <property type="term" value="F:monooxygenase activity"/>
    <property type="evidence" value="ECO:0007669"/>
    <property type="project" value="UniProtKB-KW"/>
</dbReference>
<dbReference type="PANTHER" id="PTHR13789:SF309">
    <property type="entry name" value="PUTATIVE (AFU_ORTHOLOGUE AFUA_6G14510)-RELATED"/>
    <property type="match status" value="1"/>
</dbReference>